<dbReference type="AlphaFoldDB" id="A0A0N1I7U9"/>
<evidence type="ECO:0000256" key="3">
    <source>
        <dbReference type="ARBA" id="ARBA00001941"/>
    </source>
</evidence>
<dbReference type="InterPro" id="IPR033248">
    <property type="entry name" value="Transketolase_C"/>
</dbReference>
<dbReference type="InterPro" id="IPR029061">
    <property type="entry name" value="THDP-binding"/>
</dbReference>
<dbReference type="FunFam" id="3.40.50.970:FF:000129">
    <property type="entry name" value="Transketolase"/>
    <property type="match status" value="1"/>
</dbReference>
<dbReference type="SMART" id="SM00861">
    <property type="entry name" value="Transket_pyr"/>
    <property type="match status" value="1"/>
</dbReference>
<proteinExistence type="inferred from homology"/>
<evidence type="ECO:0000256" key="5">
    <source>
        <dbReference type="ARBA" id="ARBA00001964"/>
    </source>
</evidence>
<dbReference type="CDD" id="cd02012">
    <property type="entry name" value="TPP_TK"/>
    <property type="match status" value="1"/>
</dbReference>
<evidence type="ECO:0000256" key="7">
    <source>
        <dbReference type="ARBA" id="ARBA00011738"/>
    </source>
</evidence>
<comment type="similarity">
    <text evidence="6">Belongs to the transketolase family.</text>
</comment>
<dbReference type="InterPro" id="IPR051424">
    <property type="entry name" value="Transketolase-like"/>
</dbReference>
<dbReference type="GO" id="GO:0005737">
    <property type="term" value="C:cytoplasm"/>
    <property type="evidence" value="ECO:0007669"/>
    <property type="project" value="UniProtKB-ARBA"/>
</dbReference>
<dbReference type="SUPFAM" id="SSF52922">
    <property type="entry name" value="TK C-terminal domain-like"/>
    <property type="match status" value="1"/>
</dbReference>
<keyword evidence="16" id="KW-1185">Reference proteome</keyword>
<evidence type="ECO:0000256" key="13">
    <source>
        <dbReference type="ARBA" id="ARBA00023052"/>
    </source>
</evidence>
<dbReference type="FunCoup" id="A0A0N1I7U9">
    <property type="interactions" value="496"/>
</dbReference>
<evidence type="ECO:0000256" key="12">
    <source>
        <dbReference type="ARBA" id="ARBA00022842"/>
    </source>
</evidence>
<dbReference type="InterPro" id="IPR020826">
    <property type="entry name" value="Transketolase_BS"/>
</dbReference>
<gene>
    <name evidence="15" type="ORF">RR48_02945</name>
</gene>
<evidence type="ECO:0000256" key="8">
    <source>
        <dbReference type="ARBA" id="ARBA00013152"/>
    </source>
</evidence>
<evidence type="ECO:0000256" key="2">
    <source>
        <dbReference type="ARBA" id="ARBA00001936"/>
    </source>
</evidence>
<comment type="cofactor">
    <cofactor evidence="3">
        <name>Co(2+)</name>
        <dbReference type="ChEBI" id="CHEBI:48828"/>
    </cofactor>
</comment>
<dbReference type="InParanoid" id="A0A0N1I7U9"/>
<dbReference type="GO" id="GO:0030976">
    <property type="term" value="F:thiamine pyrophosphate binding"/>
    <property type="evidence" value="ECO:0007669"/>
    <property type="project" value="TreeGrafter"/>
</dbReference>
<organism evidence="15 16">
    <name type="scientific">Papilio machaon</name>
    <name type="common">Old World swallowtail butterfly</name>
    <dbReference type="NCBI Taxonomy" id="76193"/>
    <lineage>
        <taxon>Eukaryota</taxon>
        <taxon>Metazoa</taxon>
        <taxon>Ecdysozoa</taxon>
        <taxon>Arthropoda</taxon>
        <taxon>Hexapoda</taxon>
        <taxon>Insecta</taxon>
        <taxon>Pterygota</taxon>
        <taxon>Neoptera</taxon>
        <taxon>Endopterygota</taxon>
        <taxon>Lepidoptera</taxon>
        <taxon>Glossata</taxon>
        <taxon>Ditrysia</taxon>
        <taxon>Papilionoidea</taxon>
        <taxon>Papilionidae</taxon>
        <taxon>Papilioninae</taxon>
        <taxon>Papilio</taxon>
    </lineage>
</organism>
<dbReference type="Gene3D" id="3.40.50.970">
    <property type="match status" value="3"/>
</dbReference>
<evidence type="ECO:0000256" key="10">
    <source>
        <dbReference type="ARBA" id="ARBA00022723"/>
    </source>
</evidence>
<reference evidence="15 16" key="1">
    <citation type="journal article" date="2015" name="Nat. Commun.">
        <title>Outbred genome sequencing and CRISPR/Cas9 gene editing in butterflies.</title>
        <authorList>
            <person name="Li X."/>
            <person name="Fan D."/>
            <person name="Zhang W."/>
            <person name="Liu G."/>
            <person name="Zhang L."/>
            <person name="Zhao L."/>
            <person name="Fang X."/>
            <person name="Chen L."/>
            <person name="Dong Y."/>
            <person name="Chen Y."/>
            <person name="Ding Y."/>
            <person name="Zhao R."/>
            <person name="Feng M."/>
            <person name="Zhu Y."/>
            <person name="Feng Y."/>
            <person name="Jiang X."/>
            <person name="Zhu D."/>
            <person name="Xiang H."/>
            <person name="Feng X."/>
            <person name="Li S."/>
            <person name="Wang J."/>
            <person name="Zhang G."/>
            <person name="Kronforst M.R."/>
            <person name="Wang W."/>
        </authorList>
    </citation>
    <scope>NUCLEOTIDE SEQUENCE [LARGE SCALE GENOMIC DNA]</scope>
    <source>
        <strain evidence="15">Ya'a_city_454_Pm</strain>
        <tissue evidence="15">Whole body</tissue>
    </source>
</reference>
<dbReference type="Pfam" id="PF02779">
    <property type="entry name" value="Transket_pyr"/>
    <property type="match status" value="1"/>
</dbReference>
<evidence type="ECO:0000256" key="4">
    <source>
        <dbReference type="ARBA" id="ARBA00001946"/>
    </source>
</evidence>
<keyword evidence="10" id="KW-0479">Metal-binding</keyword>
<evidence type="ECO:0000256" key="11">
    <source>
        <dbReference type="ARBA" id="ARBA00022837"/>
    </source>
</evidence>
<dbReference type="GO" id="GO:0046872">
    <property type="term" value="F:metal ion binding"/>
    <property type="evidence" value="ECO:0007669"/>
    <property type="project" value="UniProtKB-KW"/>
</dbReference>
<dbReference type="PANTHER" id="PTHR43195:SF1">
    <property type="entry name" value="FI06132P-RELATED"/>
    <property type="match status" value="1"/>
</dbReference>
<accession>A0A0N1I7U9</accession>
<dbReference type="CDD" id="cd07033">
    <property type="entry name" value="TPP_PYR_DXS_TK_like"/>
    <property type="match status" value="1"/>
</dbReference>
<keyword evidence="13" id="KW-0786">Thiamine pyrophosphate</keyword>
<comment type="cofactor">
    <cofactor evidence="2">
        <name>Mn(2+)</name>
        <dbReference type="ChEBI" id="CHEBI:29035"/>
    </cofactor>
</comment>
<dbReference type="InterPro" id="IPR005475">
    <property type="entry name" value="Transketolase-like_Pyr-bd"/>
</dbReference>
<keyword evidence="11" id="KW-0106">Calcium</keyword>
<dbReference type="GO" id="GO:0004802">
    <property type="term" value="F:transketolase activity"/>
    <property type="evidence" value="ECO:0007669"/>
    <property type="project" value="UniProtKB-EC"/>
</dbReference>
<dbReference type="InterPro" id="IPR009014">
    <property type="entry name" value="Transketo_C/PFOR_II"/>
</dbReference>
<evidence type="ECO:0000256" key="6">
    <source>
        <dbReference type="ARBA" id="ARBA00007131"/>
    </source>
</evidence>
<dbReference type="Proteomes" id="UP000053240">
    <property type="component" value="Unassembled WGS sequence"/>
</dbReference>
<dbReference type="FunFam" id="3.40.50.970:FF:000033">
    <property type="entry name" value="Transketolase isoform 1"/>
    <property type="match status" value="1"/>
</dbReference>
<name>A0A0N1I7U9_PAPMA</name>
<evidence type="ECO:0000256" key="1">
    <source>
        <dbReference type="ARBA" id="ARBA00001913"/>
    </source>
</evidence>
<dbReference type="STRING" id="76193.A0A0N1I7U9"/>
<evidence type="ECO:0000256" key="9">
    <source>
        <dbReference type="ARBA" id="ARBA00022679"/>
    </source>
</evidence>
<comment type="cofactor">
    <cofactor evidence="1">
        <name>Ca(2+)</name>
        <dbReference type="ChEBI" id="CHEBI:29108"/>
    </cofactor>
</comment>
<dbReference type="Pfam" id="PF00456">
    <property type="entry name" value="Transketolase_N"/>
    <property type="match status" value="2"/>
</dbReference>
<evidence type="ECO:0000313" key="15">
    <source>
        <dbReference type="EMBL" id="KPJ10677.1"/>
    </source>
</evidence>
<dbReference type="PANTHER" id="PTHR43195">
    <property type="entry name" value="TRANSKETOLASE"/>
    <property type="match status" value="1"/>
</dbReference>
<dbReference type="Pfam" id="PF02780">
    <property type="entry name" value="Transketolase_C"/>
    <property type="match status" value="1"/>
</dbReference>
<sequence>MKGDKNVDIQALKDMANKLRIDSIVATNASKSGHPTSCASMAEIMSVLFFHTMRYKVSAPRDPSADRFILSKGHAAPILYAAWAEAGLFPVSELANLRKLDSDLEGHPTPRLSFIDVGTGSLGQGLAVAAGMAYVGKYFDQAPYRHPTSCASMAEIMSVLFFHTMRYKVSAPRDPSADRFILSKGHAAPILYAAWAEAGLFPVSELANLRKLDSDLEGHPTPRLSFIDVGTGSLGQGLAVAAGMAYVGKYFDQAPYRVYCLVGDGEAAEGSVWESLHFASHYKLDNLVVIFDVNRLGQSEPTSLQHQMDVYAARLKAFGLNTIVVDGHDVSELVKAFEEAAAVTARPTAVLAKTYKGRGFPGIEDKDNWHGKPLGAEGDKIIKHLQSQMKSQSPQLKGRAPLAEAPRVHLADVSLSTPPSYKKGELVATRLAYGTALKKIADTNMRYIECFIAEQNLVGVATGAACRDRVIAFASTFAAFFTRAFDQIRMGAISQSNIKLAGSHCGVSIGEDGPSQMGLEDLALFRTIPTATVFYPSDAVSTERAVELAANTRGICYLRTSRPNTPVLYNNDELFKVGQAKVVRQSSSDRVLLIGAGVTLHEALTAATTLHQQGIEARVLDPFTVKPLDNVAVLQHARAVGGHVVVVEDHYQAGGLGEAVLSALALERDIVVKHLFVSGVPRSGPPAALLDMFAISAPHIAAAAKELLKA</sequence>
<dbReference type="PROSITE" id="PS00802">
    <property type="entry name" value="TRANSKETOLASE_2"/>
    <property type="match status" value="1"/>
</dbReference>
<keyword evidence="9" id="KW-0808">Transferase</keyword>
<dbReference type="InterPro" id="IPR005474">
    <property type="entry name" value="Transketolase_N"/>
</dbReference>
<dbReference type="SUPFAM" id="SSF52518">
    <property type="entry name" value="Thiamin diphosphate-binding fold (THDP-binding)"/>
    <property type="match status" value="3"/>
</dbReference>
<evidence type="ECO:0000259" key="14">
    <source>
        <dbReference type="SMART" id="SM00861"/>
    </source>
</evidence>
<dbReference type="EC" id="2.2.1.1" evidence="8"/>
<protein>
    <recommendedName>
        <fullName evidence="8">transketolase</fullName>
        <ecNumber evidence="8">2.2.1.1</ecNumber>
    </recommendedName>
</protein>
<evidence type="ECO:0000313" key="16">
    <source>
        <dbReference type="Proteomes" id="UP000053240"/>
    </source>
</evidence>
<comment type="subunit">
    <text evidence="7">Homodimer.</text>
</comment>
<comment type="cofactor">
    <cofactor evidence="5">
        <name>thiamine diphosphate</name>
        <dbReference type="ChEBI" id="CHEBI:58937"/>
    </cofactor>
</comment>
<feature type="domain" description="Transketolase-like pyrimidine-binding" evidence="14">
    <location>
        <begin position="427"/>
        <end position="567"/>
    </location>
</feature>
<keyword evidence="12" id="KW-0460">Magnesium</keyword>
<dbReference type="EMBL" id="KQ460938">
    <property type="protein sequence ID" value="KPJ10677.1"/>
    <property type="molecule type" value="Genomic_DNA"/>
</dbReference>
<comment type="cofactor">
    <cofactor evidence="4">
        <name>Mg(2+)</name>
        <dbReference type="ChEBI" id="CHEBI:18420"/>
    </cofactor>
</comment>
<dbReference type="Gene3D" id="3.40.50.920">
    <property type="match status" value="1"/>
</dbReference>